<evidence type="ECO:0000313" key="2">
    <source>
        <dbReference type="EMBL" id="GIP52156.1"/>
    </source>
</evidence>
<reference evidence="2 3" key="1">
    <citation type="submission" date="2021-03" db="EMBL/GenBank/DDBJ databases">
        <title>Antimicrobial resistance genes in bacteria isolated from Japanese honey, and their potential for conferring macrolide and lincosamide resistance in the American foulbrood pathogen Paenibacillus larvae.</title>
        <authorList>
            <person name="Okamoto M."/>
            <person name="Kumagai M."/>
            <person name="Kanamori H."/>
            <person name="Takamatsu D."/>
        </authorList>
    </citation>
    <scope>NUCLEOTIDE SEQUENCE [LARGE SCALE GENOMIC DNA]</scope>
    <source>
        <strain evidence="2 3">J42TS3</strain>
    </source>
</reference>
<dbReference type="EMBL" id="BOSL01000003">
    <property type="protein sequence ID" value="GIP52156.1"/>
    <property type="molecule type" value="Genomic_DNA"/>
</dbReference>
<evidence type="ECO:0000256" key="1">
    <source>
        <dbReference type="SAM" id="MobiDB-lite"/>
    </source>
</evidence>
<protein>
    <submittedName>
        <fullName evidence="2">Uncharacterized protein</fullName>
    </submittedName>
</protein>
<name>A0ABQ4M834_9BACL</name>
<comment type="caution">
    <text evidence="2">The sequence shown here is derived from an EMBL/GenBank/DDBJ whole genome shotgun (WGS) entry which is preliminary data.</text>
</comment>
<organism evidence="2 3">
    <name type="scientific">Paenibacillus vini</name>
    <dbReference type="NCBI Taxonomy" id="1476024"/>
    <lineage>
        <taxon>Bacteria</taxon>
        <taxon>Bacillati</taxon>
        <taxon>Bacillota</taxon>
        <taxon>Bacilli</taxon>
        <taxon>Bacillales</taxon>
        <taxon>Paenibacillaceae</taxon>
        <taxon>Paenibacillus</taxon>
    </lineage>
</organism>
<proteinExistence type="predicted"/>
<evidence type="ECO:0000313" key="3">
    <source>
        <dbReference type="Proteomes" id="UP000679992"/>
    </source>
</evidence>
<feature type="region of interest" description="Disordered" evidence="1">
    <location>
        <begin position="30"/>
        <end position="62"/>
    </location>
</feature>
<keyword evidence="3" id="KW-1185">Reference proteome</keyword>
<accession>A0ABQ4M834</accession>
<dbReference type="Proteomes" id="UP000679992">
    <property type="component" value="Unassembled WGS sequence"/>
</dbReference>
<sequence length="111" mass="12552">MFSEESSHMFEVVLVDLVINAQKKDKSPRRIPRYKSFCPGTPRGAPIMGEEKPDEELMGKRKSSPRLSTTFVMSIIQVLSVPCVFIHPRTKIFSDSIFQSLRDYGTISTGI</sequence>
<gene>
    <name evidence="2" type="ORF">J42TS3_11910</name>
</gene>
<feature type="compositionally biased region" description="Basic and acidic residues" evidence="1">
    <location>
        <begin position="49"/>
        <end position="59"/>
    </location>
</feature>